<feature type="region of interest" description="Disordered" evidence="1">
    <location>
        <begin position="614"/>
        <end position="745"/>
    </location>
</feature>
<dbReference type="OrthoDB" id="774557at2759"/>
<feature type="region of interest" description="Disordered" evidence="1">
    <location>
        <begin position="1"/>
        <end position="51"/>
    </location>
</feature>
<feature type="region of interest" description="Disordered" evidence="1">
    <location>
        <begin position="197"/>
        <end position="328"/>
    </location>
</feature>
<feature type="region of interest" description="Disordered" evidence="1">
    <location>
        <begin position="488"/>
        <end position="536"/>
    </location>
</feature>
<feature type="compositionally biased region" description="Gly residues" evidence="1">
    <location>
        <begin position="715"/>
        <end position="727"/>
    </location>
</feature>
<reference evidence="4" key="2">
    <citation type="submission" date="2020-04" db="EMBL/GenBank/DDBJ databases">
        <authorList>
            <consortium name="NCBI Genome Project"/>
        </authorList>
    </citation>
    <scope>NUCLEOTIDE SEQUENCE</scope>
    <source>
        <strain evidence="4">CBS 304.34</strain>
    </source>
</reference>
<accession>A0A6A6Y3X7</accession>
<evidence type="ECO:0000313" key="4">
    <source>
        <dbReference type="RefSeq" id="XP_033570446.1"/>
    </source>
</evidence>
<evidence type="ECO:0008006" key="5">
    <source>
        <dbReference type="Google" id="ProtNLM"/>
    </source>
</evidence>
<evidence type="ECO:0000313" key="3">
    <source>
        <dbReference type="Proteomes" id="UP000504636"/>
    </source>
</evidence>
<dbReference type="InterPro" id="IPR029005">
    <property type="entry name" value="LIM-bd/SEUSS"/>
</dbReference>
<evidence type="ECO:0000313" key="2">
    <source>
        <dbReference type="EMBL" id="KAF2803482.1"/>
    </source>
</evidence>
<dbReference type="EMBL" id="MU003717">
    <property type="protein sequence ID" value="KAF2803482.1"/>
    <property type="molecule type" value="Genomic_DNA"/>
</dbReference>
<feature type="compositionally biased region" description="Low complexity" evidence="1">
    <location>
        <begin position="490"/>
        <end position="503"/>
    </location>
</feature>
<sequence>MMATGYPQHPGGPQHLGMPHAQQMGPGGPNPGQHLGQAMQMHPGVSGSNGPHVSQAGAMMPGMQQGVGPNAHALSHLTPQPHMFPQQQQQMQMNPALVQQQQNQAQQQAFLRQRQQQQQMAFQQQNGIGMGFPGGMNPQMSAQVAAMQGNPPGNFPINRVDLPPHMQQQLLQQRQMQQQQAQAHAQAQAQAQQQAVSQQQQQQQMHQHLAMQHAQSQSSNPGQQGPQGPQTSQPQQGPLRPPSQMSVHEGHSSPAPPPNPQQSQPPQAQPPQAPNQPPNLQQQNSQQQHPQNAQQMQRPQQPLNQQQVAVQAMMRRQQEARQQQGQGQAGQTILKLLLFLDHLSRFSTTRQENNISHWNAFVSKFFSPEGEFKHTLYDRSGGKTKQFPVSFAALPRYFYVQFDSGVENMQITIDGASEKAVGTDSNYVESHRAKIIYSFQNGTQLVAPGKLSAIYSQSNQQNEPKLDLLSFETSEHQEYIPRKTLERLFTQPSPSQLSQTQSPRMTNKPNAKQRNQQRQLQKPDVPPEPFLNLSDLPQAPIDDFGVTAKTLQYLEIGETFSHMNQLILYAQDHPELTPAGALNSLLASLPPKQFSQQPSQQQQGNIPPNQAQLLQQQQQQNLPPGSRTPSGTGQAGGPNHQFMSPAMANLGLPGAINGSPHLMQNSHTPSPAQTHMAKQHSQQGTNSSATASANTSPNVSNKRRRSNVKMETDDGGGGEVNGAGGGQKVKASPRVGGNKRVKGNG</sequence>
<feature type="compositionally biased region" description="Low complexity" evidence="1">
    <location>
        <begin position="278"/>
        <end position="328"/>
    </location>
</feature>
<dbReference type="AlphaFoldDB" id="A0A6A6Y3X7"/>
<gene>
    <name evidence="2 4" type="ORF">BDZ99DRAFT_526411</name>
</gene>
<name>A0A6A6Y3X7_9PEZI</name>
<proteinExistence type="predicted"/>
<dbReference type="GeneID" id="54467030"/>
<feature type="compositionally biased region" description="Polar residues" evidence="1">
    <location>
        <begin position="504"/>
        <end position="520"/>
    </location>
</feature>
<reference evidence="4" key="3">
    <citation type="submission" date="2025-04" db="UniProtKB">
        <authorList>
            <consortium name="RefSeq"/>
        </authorList>
    </citation>
    <scope>IDENTIFICATION</scope>
    <source>
        <strain evidence="4">CBS 304.34</strain>
    </source>
</reference>
<dbReference type="RefSeq" id="XP_033570446.1">
    <property type="nucleotide sequence ID" value="XM_033726137.1"/>
</dbReference>
<feature type="compositionally biased region" description="Low complexity" evidence="1">
    <location>
        <begin position="197"/>
        <end position="238"/>
    </location>
</feature>
<feature type="compositionally biased region" description="Low complexity" evidence="1">
    <location>
        <begin position="685"/>
        <end position="700"/>
    </location>
</feature>
<feature type="compositionally biased region" description="Polar residues" evidence="1">
    <location>
        <begin position="662"/>
        <end position="673"/>
    </location>
</feature>
<evidence type="ECO:0000256" key="1">
    <source>
        <dbReference type="SAM" id="MobiDB-lite"/>
    </source>
</evidence>
<feature type="compositionally biased region" description="Pro residues" evidence="1">
    <location>
        <begin position="267"/>
        <end position="277"/>
    </location>
</feature>
<organism evidence="2">
    <name type="scientific">Mytilinidion resinicola</name>
    <dbReference type="NCBI Taxonomy" id="574789"/>
    <lineage>
        <taxon>Eukaryota</taxon>
        <taxon>Fungi</taxon>
        <taxon>Dikarya</taxon>
        <taxon>Ascomycota</taxon>
        <taxon>Pezizomycotina</taxon>
        <taxon>Dothideomycetes</taxon>
        <taxon>Pleosporomycetidae</taxon>
        <taxon>Mytilinidiales</taxon>
        <taxon>Mytilinidiaceae</taxon>
        <taxon>Mytilinidion</taxon>
    </lineage>
</organism>
<dbReference type="Pfam" id="PF01803">
    <property type="entry name" value="LIM_bind"/>
    <property type="match status" value="1"/>
</dbReference>
<dbReference type="PANTHER" id="PTHR10378">
    <property type="entry name" value="LIM DOMAIN-BINDING PROTEIN"/>
    <property type="match status" value="1"/>
</dbReference>
<dbReference type="Proteomes" id="UP000504636">
    <property type="component" value="Unplaced"/>
</dbReference>
<protein>
    <recommendedName>
        <fullName evidence="5">LIM-domain-containing protein</fullName>
    </recommendedName>
</protein>
<feature type="compositionally biased region" description="Low complexity" evidence="1">
    <location>
        <begin position="614"/>
        <end position="624"/>
    </location>
</feature>
<keyword evidence="3" id="KW-1185">Reference proteome</keyword>
<reference evidence="2 4" key="1">
    <citation type="journal article" date="2020" name="Stud. Mycol.">
        <title>101 Dothideomycetes genomes: a test case for predicting lifestyles and emergence of pathogens.</title>
        <authorList>
            <person name="Haridas S."/>
            <person name="Albert R."/>
            <person name="Binder M."/>
            <person name="Bloem J."/>
            <person name="Labutti K."/>
            <person name="Salamov A."/>
            <person name="Andreopoulos B."/>
            <person name="Baker S."/>
            <person name="Barry K."/>
            <person name="Bills G."/>
            <person name="Bluhm B."/>
            <person name="Cannon C."/>
            <person name="Castanera R."/>
            <person name="Culley D."/>
            <person name="Daum C."/>
            <person name="Ezra D."/>
            <person name="Gonzalez J."/>
            <person name="Henrissat B."/>
            <person name="Kuo A."/>
            <person name="Liang C."/>
            <person name="Lipzen A."/>
            <person name="Lutzoni F."/>
            <person name="Magnuson J."/>
            <person name="Mondo S."/>
            <person name="Nolan M."/>
            <person name="Ohm R."/>
            <person name="Pangilinan J."/>
            <person name="Park H.-J."/>
            <person name="Ramirez L."/>
            <person name="Alfaro M."/>
            <person name="Sun H."/>
            <person name="Tritt A."/>
            <person name="Yoshinaga Y."/>
            <person name="Zwiers L.-H."/>
            <person name="Turgeon B."/>
            <person name="Goodwin S."/>
            <person name="Spatafora J."/>
            <person name="Crous P."/>
            <person name="Grigoriev I."/>
        </authorList>
    </citation>
    <scope>NUCLEOTIDE SEQUENCE</scope>
    <source>
        <strain evidence="2 4">CBS 304.34</strain>
    </source>
</reference>